<dbReference type="AlphaFoldDB" id="A0A3Q3KPE4"/>
<comment type="subcellular location">
    <subcellularLocation>
        <location evidence="1">Secreted</location>
    </subcellularLocation>
</comment>
<dbReference type="PANTHER" id="PTHR10560">
    <property type="entry name" value="THROMBOPOIETIN"/>
    <property type="match status" value="1"/>
</dbReference>
<dbReference type="GO" id="GO:0008283">
    <property type="term" value="P:cell population proliferation"/>
    <property type="evidence" value="ECO:0007669"/>
    <property type="project" value="InterPro"/>
</dbReference>
<dbReference type="Gene3D" id="1.20.1250.10">
    <property type="match status" value="1"/>
</dbReference>
<evidence type="ECO:0000256" key="5">
    <source>
        <dbReference type="ARBA" id="ARBA00022729"/>
    </source>
</evidence>
<dbReference type="Pfam" id="PF00758">
    <property type="entry name" value="EPO_TPO"/>
    <property type="match status" value="1"/>
</dbReference>
<feature type="chain" id="PRO_5018749834" description="Thrombopoietin" evidence="7">
    <location>
        <begin position="24"/>
        <end position="190"/>
    </location>
</feature>
<organism evidence="8 9">
    <name type="scientific">Monopterus albus</name>
    <name type="common">Swamp eel</name>
    <dbReference type="NCBI Taxonomy" id="43700"/>
    <lineage>
        <taxon>Eukaryota</taxon>
        <taxon>Metazoa</taxon>
        <taxon>Chordata</taxon>
        <taxon>Craniata</taxon>
        <taxon>Vertebrata</taxon>
        <taxon>Euteleostomi</taxon>
        <taxon>Actinopterygii</taxon>
        <taxon>Neopterygii</taxon>
        <taxon>Teleostei</taxon>
        <taxon>Neoteleostei</taxon>
        <taxon>Acanthomorphata</taxon>
        <taxon>Anabantaria</taxon>
        <taxon>Synbranchiformes</taxon>
        <taxon>Synbranchidae</taxon>
        <taxon>Monopterus</taxon>
    </lineage>
</organism>
<keyword evidence="6" id="KW-1015">Disulfide bond</keyword>
<reference evidence="8" key="2">
    <citation type="submission" date="2025-09" db="UniProtKB">
        <authorList>
            <consortium name="Ensembl"/>
        </authorList>
    </citation>
    <scope>IDENTIFICATION</scope>
</reference>
<evidence type="ECO:0000313" key="8">
    <source>
        <dbReference type="Ensembl" id="ENSMALP00000031683.1"/>
    </source>
</evidence>
<evidence type="ECO:0000256" key="6">
    <source>
        <dbReference type="ARBA" id="ARBA00023157"/>
    </source>
</evidence>
<keyword evidence="5 7" id="KW-0732">Signal</keyword>
<accession>A0A3Q3KPE4</accession>
<dbReference type="InterPro" id="IPR001323">
    <property type="entry name" value="EPO_TPO"/>
</dbReference>
<dbReference type="GO" id="GO:0005576">
    <property type="term" value="C:extracellular region"/>
    <property type="evidence" value="ECO:0007669"/>
    <property type="project" value="UniProtKB-SubCell"/>
</dbReference>
<name>A0A3Q3KPE4_MONAL</name>
<reference evidence="8" key="1">
    <citation type="submission" date="2025-08" db="UniProtKB">
        <authorList>
            <consortium name="Ensembl"/>
        </authorList>
    </citation>
    <scope>IDENTIFICATION</scope>
</reference>
<proteinExistence type="inferred from homology"/>
<evidence type="ECO:0000256" key="2">
    <source>
        <dbReference type="ARBA" id="ARBA00005782"/>
    </source>
</evidence>
<dbReference type="InterPro" id="IPR003978">
    <property type="entry name" value="Thrombopoietin"/>
</dbReference>
<evidence type="ECO:0000256" key="7">
    <source>
        <dbReference type="SAM" id="SignalP"/>
    </source>
</evidence>
<dbReference type="Ensembl" id="ENSMALT00000032235.1">
    <property type="protein sequence ID" value="ENSMALP00000031683.1"/>
    <property type="gene ID" value="ENSMALG00000021866.1"/>
</dbReference>
<keyword evidence="9" id="KW-1185">Reference proteome</keyword>
<dbReference type="InterPro" id="IPR009079">
    <property type="entry name" value="4_helix_cytokine-like_core"/>
</dbReference>
<evidence type="ECO:0000256" key="4">
    <source>
        <dbReference type="ARBA" id="ARBA00022702"/>
    </source>
</evidence>
<dbReference type="PANTHER" id="PTHR10560:SF0">
    <property type="entry name" value="THROMBOPOIETIN"/>
    <property type="match status" value="1"/>
</dbReference>
<feature type="signal peptide" evidence="7">
    <location>
        <begin position="1"/>
        <end position="23"/>
    </location>
</feature>
<evidence type="ECO:0000313" key="9">
    <source>
        <dbReference type="Proteomes" id="UP000261600"/>
    </source>
</evidence>
<sequence>MAYNRFLLLLIGLISSYLHKAQGRPIDFWCNNQDRKSRTNRIEGLKKDMADCVGSETLPSPIQIPCVWVHPAEWANKTLQQRSVEVLGALQGFQDRVQEASKQQTTLQCQTSLLKKLESHIRNDVDIVQRLHIQNGTYHSVIQYCFNQTSLKEVLEQYRRLLSKKLERLATDLHDSMCKAEHRSTNTKGP</sequence>
<evidence type="ECO:0000256" key="1">
    <source>
        <dbReference type="ARBA" id="ARBA00004613"/>
    </source>
</evidence>
<keyword evidence="3" id="KW-0964">Secreted</keyword>
<protein>
    <recommendedName>
        <fullName evidence="10">Thrombopoietin</fullName>
    </recommendedName>
</protein>
<comment type="similarity">
    <text evidence="2">Belongs to the EPO/TPO family.</text>
</comment>
<dbReference type="Proteomes" id="UP000261600">
    <property type="component" value="Unplaced"/>
</dbReference>
<evidence type="ECO:0000256" key="3">
    <source>
        <dbReference type="ARBA" id="ARBA00022525"/>
    </source>
</evidence>
<dbReference type="GO" id="GO:0005179">
    <property type="term" value="F:hormone activity"/>
    <property type="evidence" value="ECO:0007669"/>
    <property type="project" value="UniProtKB-KW"/>
</dbReference>
<dbReference type="SUPFAM" id="SSF47266">
    <property type="entry name" value="4-helical cytokines"/>
    <property type="match status" value="1"/>
</dbReference>
<keyword evidence="4" id="KW-0372">Hormone</keyword>
<dbReference type="GO" id="GO:0005125">
    <property type="term" value="F:cytokine activity"/>
    <property type="evidence" value="ECO:0007669"/>
    <property type="project" value="InterPro"/>
</dbReference>
<dbReference type="STRING" id="43700.ENSMALP00000031683"/>
<evidence type="ECO:0008006" key="10">
    <source>
        <dbReference type="Google" id="ProtNLM"/>
    </source>
</evidence>